<comment type="caution">
    <text evidence="2">The sequence shown here is derived from an EMBL/GenBank/DDBJ whole genome shotgun (WGS) entry which is preliminary data.</text>
</comment>
<gene>
    <name evidence="2" type="ORF">DRO07_00555</name>
</gene>
<evidence type="ECO:0000313" key="2">
    <source>
        <dbReference type="EMBL" id="RLG70285.1"/>
    </source>
</evidence>
<reference evidence="2 3" key="1">
    <citation type="submission" date="2018-06" db="EMBL/GenBank/DDBJ databases">
        <title>Extensive metabolic versatility and redundancy in microbially diverse, dynamic hydrothermal sediments.</title>
        <authorList>
            <person name="Dombrowski N."/>
            <person name="Teske A."/>
            <person name="Baker B.J."/>
        </authorList>
    </citation>
    <scope>NUCLEOTIDE SEQUENCE [LARGE SCALE GENOMIC DNA]</scope>
    <source>
        <strain evidence="2">B9_G13</strain>
    </source>
</reference>
<name>A0A497JGR2_9ARCH</name>
<feature type="region of interest" description="Disordered" evidence="1">
    <location>
        <begin position="1"/>
        <end position="25"/>
    </location>
</feature>
<sequence length="434" mass="48209">MLSIAFSPRFKPPEQPKPKPTPQQPIESFKAEEIDANVEQLTSTYVLYGQTTIANPYELISKLKSIKGVREVYNPNYSKPEQNKLAFFCDILLESDSNIESILKNIEKKGILSNAEAYVKAMLKLPAEITLHSVDANKTKEFKFDKPFVIGVVSLATKPGDQLKVNLYLQLQGDALVKGSAKAYETKNLSATPRFYSQDVNAAIASLEPKFVIAEQFSYNGFDLNVLESELNGLDDVNNASLSLQLREYFYVSVPLQADENTEELKNDLNAAIRSIENINNVEFERPADSNILKIKIFFKSSEHKNYAYLKDAIASVLSEKGIEHNIENVDAFISATLSLREALQGEEAGKLSDSIKQLLSSYGIEASIAQPAKLTIETIMDPDKNIEIPLKENVDATLLAGHSVGETVNVKVNFMLVREEVSYIEAMEPALLG</sequence>
<evidence type="ECO:0000313" key="3">
    <source>
        <dbReference type="Proteomes" id="UP000277633"/>
    </source>
</evidence>
<evidence type="ECO:0000256" key="1">
    <source>
        <dbReference type="SAM" id="MobiDB-lite"/>
    </source>
</evidence>
<organism evidence="2 3">
    <name type="scientific">Candidatus Iainarchaeum sp</name>
    <dbReference type="NCBI Taxonomy" id="3101447"/>
    <lineage>
        <taxon>Archaea</taxon>
        <taxon>Candidatus Iainarchaeota</taxon>
        <taxon>Candidatus Iainarchaeia</taxon>
        <taxon>Candidatus Iainarchaeales</taxon>
        <taxon>Candidatus Iainarchaeaceae</taxon>
        <taxon>Candidatus Iainarchaeum</taxon>
    </lineage>
</organism>
<dbReference type="EMBL" id="QMWO01000011">
    <property type="protein sequence ID" value="RLG70285.1"/>
    <property type="molecule type" value="Genomic_DNA"/>
</dbReference>
<dbReference type="AlphaFoldDB" id="A0A497JGR2"/>
<protein>
    <submittedName>
        <fullName evidence="2">Uncharacterized protein</fullName>
    </submittedName>
</protein>
<accession>A0A497JGR2</accession>
<proteinExistence type="predicted"/>
<dbReference type="Proteomes" id="UP000277633">
    <property type="component" value="Unassembled WGS sequence"/>
</dbReference>